<dbReference type="KEGG" id="salg:BS332_12140"/>
<sequence>MLPGQPRLWLFAALLLASQVQAGTVYKCIKEDKVVFSQLPCPQAFKQHKIEYQYGVTTETAEGERVDPLQSLLENDSLPEDKLLQRLEAEVYRLQQENSYLEILRASELQKQERQRYWQKLEREDPAFVKQRGKINAHFDELKRVNDDKIAKLQQHRQLLQQKTEAQP</sequence>
<gene>
    <name evidence="3" type="ORF">NCTC10738_00625</name>
</gene>
<keyword evidence="1" id="KW-0732">Signal</keyword>
<dbReference type="Proteomes" id="UP000254069">
    <property type="component" value="Unassembled WGS sequence"/>
</dbReference>
<feature type="signal peptide" evidence="1">
    <location>
        <begin position="1"/>
        <end position="22"/>
    </location>
</feature>
<reference evidence="3 4" key="1">
    <citation type="submission" date="2018-06" db="EMBL/GenBank/DDBJ databases">
        <authorList>
            <consortium name="Pathogen Informatics"/>
            <person name="Doyle S."/>
        </authorList>
    </citation>
    <scope>NUCLEOTIDE SEQUENCE [LARGE SCALE GENOMIC DNA]</scope>
    <source>
        <strain evidence="3 4">NCTC10738</strain>
    </source>
</reference>
<proteinExistence type="predicted"/>
<evidence type="ECO:0000313" key="3">
    <source>
        <dbReference type="EMBL" id="SUI51316.1"/>
    </source>
</evidence>
<accession>A0A379YX27</accession>
<protein>
    <recommendedName>
        <fullName evidence="2">DUF4124 domain-containing protein</fullName>
    </recommendedName>
</protein>
<name>A0A379YX27_9GAMM</name>
<feature type="domain" description="DUF4124" evidence="2">
    <location>
        <begin position="12"/>
        <end position="61"/>
    </location>
</feature>
<dbReference type="RefSeq" id="WP_071238548.1">
    <property type="nucleotide sequence ID" value="NZ_CP032415.1"/>
</dbReference>
<organism evidence="3 4">
    <name type="scientific">Shewanella algae</name>
    <dbReference type="NCBI Taxonomy" id="38313"/>
    <lineage>
        <taxon>Bacteria</taxon>
        <taxon>Pseudomonadati</taxon>
        <taxon>Pseudomonadota</taxon>
        <taxon>Gammaproteobacteria</taxon>
        <taxon>Alteromonadales</taxon>
        <taxon>Shewanellaceae</taxon>
        <taxon>Shewanella</taxon>
    </lineage>
</organism>
<feature type="chain" id="PRO_5016715288" description="DUF4124 domain-containing protein" evidence="1">
    <location>
        <begin position="23"/>
        <end position="168"/>
    </location>
</feature>
<evidence type="ECO:0000313" key="4">
    <source>
        <dbReference type="Proteomes" id="UP000254069"/>
    </source>
</evidence>
<dbReference type="EMBL" id="UGYO01000001">
    <property type="protein sequence ID" value="SUI51316.1"/>
    <property type="molecule type" value="Genomic_DNA"/>
</dbReference>
<evidence type="ECO:0000256" key="1">
    <source>
        <dbReference type="SAM" id="SignalP"/>
    </source>
</evidence>
<evidence type="ECO:0000259" key="2">
    <source>
        <dbReference type="Pfam" id="PF13511"/>
    </source>
</evidence>
<keyword evidence="4" id="KW-1185">Reference proteome</keyword>
<dbReference type="Pfam" id="PF13511">
    <property type="entry name" value="DUF4124"/>
    <property type="match status" value="1"/>
</dbReference>
<dbReference type="AlphaFoldDB" id="A0A379YX27"/>
<dbReference type="InterPro" id="IPR025392">
    <property type="entry name" value="DUF4124"/>
</dbReference>